<dbReference type="InterPro" id="IPR041677">
    <property type="entry name" value="DNA2/NAM7_AAA_11"/>
</dbReference>
<keyword evidence="4 9" id="KW-0347">Helicase</keyword>
<accession>E7G4G7</accession>
<dbReference type="Gene3D" id="3.40.50.300">
    <property type="entry name" value="P-loop containing nucleotide triphosphate hydrolases"/>
    <property type="match status" value="2"/>
</dbReference>
<dbReference type="GO" id="GO:0043139">
    <property type="term" value="F:5'-3' DNA helicase activity"/>
    <property type="evidence" value="ECO:0007669"/>
    <property type="project" value="TreeGrafter"/>
</dbReference>
<evidence type="ECO:0000259" key="8">
    <source>
        <dbReference type="Pfam" id="PF13087"/>
    </source>
</evidence>
<dbReference type="InterPro" id="IPR050534">
    <property type="entry name" value="Coronavir_polyprotein_1ab"/>
</dbReference>
<protein>
    <submittedName>
        <fullName evidence="9">Superfamily I helicase subunit-containing protein</fullName>
    </submittedName>
</protein>
<comment type="similarity">
    <text evidence="1">Belongs to the DNA2/NAM7 helicase family.</text>
</comment>
<comment type="caution">
    <text evidence="9">The sequence shown here is derived from an EMBL/GenBank/DDBJ whole genome shotgun (WGS) entry which is preliminary data.</text>
</comment>
<dbReference type="PANTHER" id="PTHR43788:SF8">
    <property type="entry name" value="DNA-BINDING PROTEIN SMUBP-2"/>
    <property type="match status" value="1"/>
</dbReference>
<dbReference type="InterPro" id="IPR041679">
    <property type="entry name" value="DNA2/NAM7-like_C"/>
</dbReference>
<gene>
    <name evidence="9" type="ORF">HSUHS5_0878</name>
</gene>
<dbReference type="SUPFAM" id="SSF52540">
    <property type="entry name" value="P-loop containing nucleoside triphosphate hydrolases"/>
    <property type="match status" value="1"/>
</dbReference>
<evidence type="ECO:0000256" key="6">
    <source>
        <dbReference type="SAM" id="Coils"/>
    </source>
</evidence>
<feature type="coiled-coil region" evidence="6">
    <location>
        <begin position="351"/>
        <end position="382"/>
    </location>
</feature>
<feature type="coiled-coil region" evidence="6">
    <location>
        <begin position="194"/>
        <end position="238"/>
    </location>
</feature>
<evidence type="ECO:0000256" key="5">
    <source>
        <dbReference type="ARBA" id="ARBA00022840"/>
    </source>
</evidence>
<evidence type="ECO:0000256" key="2">
    <source>
        <dbReference type="ARBA" id="ARBA00022741"/>
    </source>
</evidence>
<dbReference type="Pfam" id="PF13086">
    <property type="entry name" value="AAA_11"/>
    <property type="match status" value="1"/>
</dbReference>
<reference evidence="9 10" key="1">
    <citation type="journal article" date="2011" name="Vet. Res.">
        <title>Genome sequence of Helicobacter suis supports its role in gastric pathology.</title>
        <authorList>
            <person name="Vermoote M."/>
            <person name="Vandekerckhove T.T."/>
            <person name="Flahou B."/>
            <person name="Pasmans F."/>
            <person name="Smet A."/>
            <person name="De Groote D."/>
            <person name="Van Criekinge W."/>
            <person name="Ducatelle R."/>
            <person name="Haesebrouck F."/>
        </authorList>
    </citation>
    <scope>NUCLEOTIDE SEQUENCE [LARGE SCALE GENOMIC DNA]</scope>
    <source>
        <strain evidence="9 10">HS5</strain>
    </source>
</reference>
<sequence length="764" mass="89864">MKDSPYAEEDALRRYYSASKGYAQEILNSPREMQEQIDILEEWLKDMGYIQEHLESTATKLNTLDTEISEKKAIRDKELQAYEVALEDYRKELELIKAWQSLQDFLHARCSDIMDMESLPFSVENFVRHLLDLHEGCALKRPFDSFDFDRSSHGNKIHVLKSLYQNYQQLLKFQDQIQKDVLFLLQLQAENLQDTQAKVQIDQIEQELKQVEQAMEAGEDLNQRWRELRNQRTELKNKHTALNHACYEIFTDHENVCAPIENILQARNLADLLQRRLKHLSESNSKIQDCIKAVIQEIQTRPIPEKPLYNNSLQQEIQVLQEQQQVQLKFKEQREKQTTECLQKLQELLNLENSELSLDEGIKQAQQANQEIKAKLTEHKEEFGKHQRLFEKWVRVLDESFVAGDYKEIEDIFKPCCNVVAITSNSGSQQLDQHWGYFDMVIIDEVSKCTPLELLMPLMRARKAILIGDHRQLPPTFGEDIYTYEEELIKELQEMGEESMLNQDQSFRFRKMVSATLFKELFEQAPEMIKEQLTEQYRMHPRIMRMVNRFYKEPLICANPDKDRSHGLQLGKFLTPETHCLWIDTTTEIQTKDNYNQQEASLIAKTLKAMDLQLGQREEKVQVGVVSFYQAQVRRIKEKIRKEMGSFENFKALNVDVNTVIRYQGKEKPIILVSMVATRTKKSQHANTARYEFVNVAWSRAQNLLMVFGNMKVFKEQEVYLSNKEKVKVYRETIQDLEFGFPESSTCSMEEYQKSLEVILKDSK</sequence>
<dbReference type="PANTHER" id="PTHR43788">
    <property type="entry name" value="DNA2/NAM7 HELICASE FAMILY MEMBER"/>
    <property type="match status" value="1"/>
</dbReference>
<dbReference type="CDD" id="cd18808">
    <property type="entry name" value="SF1_C_Upf1"/>
    <property type="match status" value="1"/>
</dbReference>
<name>E7G4G7_9HELI</name>
<keyword evidence="5" id="KW-0067">ATP-binding</keyword>
<organism evidence="9 10">
    <name type="scientific">Helicobacter suis HS5</name>
    <dbReference type="NCBI Taxonomy" id="710394"/>
    <lineage>
        <taxon>Bacteria</taxon>
        <taxon>Pseudomonadati</taxon>
        <taxon>Campylobacterota</taxon>
        <taxon>Epsilonproteobacteria</taxon>
        <taxon>Campylobacterales</taxon>
        <taxon>Helicobacteraceae</taxon>
        <taxon>Helicobacter</taxon>
    </lineage>
</organism>
<keyword evidence="2" id="KW-0547">Nucleotide-binding</keyword>
<evidence type="ECO:0000313" key="10">
    <source>
        <dbReference type="Proteomes" id="UP000054093"/>
    </source>
</evidence>
<dbReference type="Proteomes" id="UP000054093">
    <property type="component" value="Unassembled WGS sequence"/>
</dbReference>
<dbReference type="AlphaFoldDB" id="E7G4G7"/>
<evidence type="ECO:0000256" key="1">
    <source>
        <dbReference type="ARBA" id="ARBA00007913"/>
    </source>
</evidence>
<dbReference type="GO" id="GO:0016787">
    <property type="term" value="F:hydrolase activity"/>
    <property type="evidence" value="ECO:0007669"/>
    <property type="project" value="UniProtKB-KW"/>
</dbReference>
<feature type="domain" description="DNA2/NAM7 helicase helicase" evidence="7">
    <location>
        <begin position="310"/>
        <end position="476"/>
    </location>
</feature>
<dbReference type="CDD" id="cd17934">
    <property type="entry name" value="DEXXQc_Upf1-like"/>
    <property type="match status" value="1"/>
</dbReference>
<keyword evidence="6" id="KW-0175">Coiled coil</keyword>
<dbReference type="EMBL" id="ADHO01000173">
    <property type="protein sequence ID" value="EFX41660.1"/>
    <property type="molecule type" value="Genomic_DNA"/>
</dbReference>
<evidence type="ECO:0000259" key="7">
    <source>
        <dbReference type="Pfam" id="PF13086"/>
    </source>
</evidence>
<proteinExistence type="inferred from homology"/>
<evidence type="ECO:0000256" key="4">
    <source>
        <dbReference type="ARBA" id="ARBA00022806"/>
    </source>
</evidence>
<evidence type="ECO:0000256" key="3">
    <source>
        <dbReference type="ARBA" id="ARBA00022801"/>
    </source>
</evidence>
<evidence type="ECO:0000313" key="9">
    <source>
        <dbReference type="EMBL" id="EFX41660.1"/>
    </source>
</evidence>
<dbReference type="InterPro" id="IPR027417">
    <property type="entry name" value="P-loop_NTPase"/>
</dbReference>
<feature type="domain" description="DNA2/NAM7 helicase-like C-terminal" evidence="8">
    <location>
        <begin position="514"/>
        <end position="711"/>
    </location>
</feature>
<dbReference type="GO" id="GO:0005524">
    <property type="term" value="F:ATP binding"/>
    <property type="evidence" value="ECO:0007669"/>
    <property type="project" value="UniProtKB-KW"/>
</dbReference>
<dbReference type="InterPro" id="IPR047187">
    <property type="entry name" value="SF1_C_Upf1"/>
</dbReference>
<dbReference type="Pfam" id="PF13087">
    <property type="entry name" value="AAA_12"/>
    <property type="match status" value="1"/>
</dbReference>
<keyword evidence="3" id="KW-0378">Hydrolase</keyword>